<dbReference type="SUPFAM" id="SSF48498">
    <property type="entry name" value="Tetracyclin repressor-like, C-terminal domain"/>
    <property type="match status" value="1"/>
</dbReference>
<dbReference type="EMBL" id="JACEIB010000001">
    <property type="protein sequence ID" value="MBA2932670.1"/>
    <property type="molecule type" value="Genomic_DNA"/>
</dbReference>
<dbReference type="Gene3D" id="1.10.10.60">
    <property type="entry name" value="Homeodomain-like"/>
    <property type="match status" value="1"/>
</dbReference>
<evidence type="ECO:0000256" key="2">
    <source>
        <dbReference type="ARBA" id="ARBA00023125"/>
    </source>
</evidence>
<dbReference type="Pfam" id="PF00440">
    <property type="entry name" value="TetR_N"/>
    <property type="match status" value="2"/>
</dbReference>
<feature type="domain" description="HTH tetR-type" evidence="6">
    <location>
        <begin position="229"/>
        <end position="289"/>
    </location>
</feature>
<dbReference type="InterPro" id="IPR036271">
    <property type="entry name" value="Tet_transcr_reg_TetR-rel_C_sf"/>
</dbReference>
<organism evidence="7 8">
    <name type="scientific">Sphingomonas chungangi</name>
    <dbReference type="NCBI Taxonomy" id="2683589"/>
    <lineage>
        <taxon>Bacteria</taxon>
        <taxon>Pseudomonadati</taxon>
        <taxon>Pseudomonadota</taxon>
        <taxon>Alphaproteobacteria</taxon>
        <taxon>Sphingomonadales</taxon>
        <taxon>Sphingomonadaceae</taxon>
        <taxon>Sphingomonas</taxon>
    </lineage>
</organism>
<dbReference type="PANTHER" id="PTHR47506">
    <property type="entry name" value="TRANSCRIPTIONAL REGULATORY PROTEIN"/>
    <property type="match status" value="1"/>
</dbReference>
<dbReference type="PRINTS" id="PR00455">
    <property type="entry name" value="HTHTETR"/>
</dbReference>
<dbReference type="AlphaFoldDB" id="A0A838L150"/>
<keyword evidence="3" id="KW-0804">Transcription</keyword>
<name>A0A838L150_9SPHN</name>
<proteinExistence type="predicted"/>
<evidence type="ECO:0000256" key="1">
    <source>
        <dbReference type="ARBA" id="ARBA00023015"/>
    </source>
</evidence>
<dbReference type="Gene3D" id="1.10.357.10">
    <property type="entry name" value="Tetracycline Repressor, domain 2"/>
    <property type="match status" value="2"/>
</dbReference>
<evidence type="ECO:0000256" key="3">
    <source>
        <dbReference type="ARBA" id="ARBA00023163"/>
    </source>
</evidence>
<evidence type="ECO:0000313" key="7">
    <source>
        <dbReference type="EMBL" id="MBA2932670.1"/>
    </source>
</evidence>
<dbReference type="InterPro" id="IPR009057">
    <property type="entry name" value="Homeodomain-like_sf"/>
</dbReference>
<evidence type="ECO:0000256" key="4">
    <source>
        <dbReference type="PROSITE-ProRule" id="PRU00335"/>
    </source>
</evidence>
<protein>
    <submittedName>
        <fullName evidence="7">TetR/AcrR family transcriptional regulator</fullName>
    </submittedName>
</protein>
<feature type="domain" description="HTH tetR-type" evidence="6">
    <location>
        <begin position="25"/>
        <end position="85"/>
    </location>
</feature>
<feature type="region of interest" description="Disordered" evidence="5">
    <location>
        <begin position="1"/>
        <end position="22"/>
    </location>
</feature>
<dbReference type="PROSITE" id="PS50977">
    <property type="entry name" value="HTH_TETR_2"/>
    <property type="match status" value="2"/>
</dbReference>
<dbReference type="GO" id="GO:0003677">
    <property type="term" value="F:DNA binding"/>
    <property type="evidence" value="ECO:0007669"/>
    <property type="project" value="UniProtKB-UniRule"/>
</dbReference>
<dbReference type="InterPro" id="IPR001647">
    <property type="entry name" value="HTH_TetR"/>
</dbReference>
<dbReference type="SUPFAM" id="SSF46689">
    <property type="entry name" value="Homeodomain-like"/>
    <property type="match status" value="2"/>
</dbReference>
<evidence type="ECO:0000313" key="8">
    <source>
        <dbReference type="Proteomes" id="UP000570166"/>
    </source>
</evidence>
<comment type="caution">
    <text evidence="7">The sequence shown here is derived from an EMBL/GenBank/DDBJ whole genome shotgun (WGS) entry which is preliminary data.</text>
</comment>
<evidence type="ECO:0000259" key="6">
    <source>
        <dbReference type="PROSITE" id="PS50977"/>
    </source>
</evidence>
<sequence>MRASTATNDDNEAGIPVPDNANRYERQKQRIVDAATILLNRKGMRGMTLADVAGELGLTTTSVTYYFRRKEQLVAAVFEDALARLAAMVHEAGREPTPRARVARYVELYFEDFAQARRERGRPIANLSEMRSMDGEARSRLIAQYRTIRRAVRGFFGPPTDEARKRLLTARAHILNEALFWQDTWLGQFAIGDLPNVRRRFFRILDGGITTAGTAWDARIIEPDAMTGPGEQESFLRVATRLINDTGYRGASVKRIMAELNRTKGSFYHHLDAKDDLIVSCWRISHRRLADLRAKAYGEHESPWRRISTTVTSALALQLANEFPLLRVTAYQAMPPAVRDLALLYAQRTALGVMGALVEAMAEGTVRPIDPLIASHLILSSINAAHDLQGGHEGQSIEEAIATYETVLGEGLFDPE</sequence>
<keyword evidence="1" id="KW-0805">Transcription regulation</keyword>
<keyword evidence="2 4" id="KW-0238">DNA-binding</keyword>
<evidence type="ECO:0000256" key="5">
    <source>
        <dbReference type="SAM" id="MobiDB-lite"/>
    </source>
</evidence>
<gene>
    <name evidence="7" type="ORF">HZF05_01050</name>
</gene>
<accession>A0A838L150</accession>
<dbReference type="PANTHER" id="PTHR47506:SF1">
    <property type="entry name" value="HTH-TYPE TRANSCRIPTIONAL REGULATOR YJDC"/>
    <property type="match status" value="1"/>
</dbReference>
<keyword evidence="8" id="KW-1185">Reference proteome</keyword>
<reference evidence="7 8" key="1">
    <citation type="submission" date="2020-07" db="EMBL/GenBank/DDBJ databases">
        <authorList>
            <person name="Sun Q."/>
        </authorList>
    </citation>
    <scope>NUCLEOTIDE SEQUENCE [LARGE SCALE GENOMIC DNA]</scope>
    <source>
        <strain evidence="7 8">CGMCC 1.13654</strain>
    </source>
</reference>
<dbReference type="RefSeq" id="WP_160364773.1">
    <property type="nucleotide sequence ID" value="NZ_JACEIB010000001.1"/>
</dbReference>
<dbReference type="Proteomes" id="UP000570166">
    <property type="component" value="Unassembled WGS sequence"/>
</dbReference>
<feature type="DNA-binding region" description="H-T-H motif" evidence="4">
    <location>
        <begin position="48"/>
        <end position="67"/>
    </location>
</feature>
<feature type="DNA-binding region" description="H-T-H motif" evidence="4">
    <location>
        <begin position="252"/>
        <end position="271"/>
    </location>
</feature>